<dbReference type="Proteomes" id="UP000515312">
    <property type="component" value="Chromosome"/>
</dbReference>
<accession>A0A7G8BGT0</accession>
<reference evidence="1 2" key="1">
    <citation type="submission" date="2020-08" db="EMBL/GenBank/DDBJ databases">
        <title>Edaphobacter telluris sp. nov. and Acidobacterium dinghuensis sp. nov., two acidobacteria isolated from forest soil.</title>
        <authorList>
            <person name="Fu J."/>
            <person name="Qiu L."/>
        </authorList>
    </citation>
    <scope>NUCLEOTIDE SEQUENCE [LARGE SCALE GENOMIC DNA]</scope>
    <source>
        <strain evidence="1">4Y35</strain>
    </source>
</reference>
<sequence length="194" mass="21908">MTTKFKLHETLENAFVAGLLLTGSVERAEAAILESVRMSCPDDLFGEALFRRAIHHAIDPQLESEHLTEEDRAASILPFELRCVLNLPKNLRHCYVLRILVGLPREVCAWLLHLDTSEVEQRVCAAMVDLPQIQQRECRVLGGGSTKRFVADKASLSPSIRRLPRGRKPYRNQPSVTFFTTTKIIQFNEPTANS</sequence>
<gene>
    <name evidence="1" type="ORF">H7849_22310</name>
</gene>
<evidence type="ECO:0000313" key="1">
    <source>
        <dbReference type="EMBL" id="QNI31750.1"/>
    </source>
</evidence>
<name>A0A7G8BGT0_9BACT</name>
<dbReference type="EMBL" id="CP060394">
    <property type="protein sequence ID" value="QNI31750.1"/>
    <property type="molecule type" value="Genomic_DNA"/>
</dbReference>
<proteinExistence type="predicted"/>
<dbReference type="RefSeq" id="WP_186742655.1">
    <property type="nucleotide sequence ID" value="NZ_CP060394.1"/>
</dbReference>
<evidence type="ECO:0000313" key="2">
    <source>
        <dbReference type="Proteomes" id="UP000515312"/>
    </source>
</evidence>
<protein>
    <submittedName>
        <fullName evidence="1">Uncharacterized protein</fullName>
    </submittedName>
</protein>
<organism evidence="1 2">
    <name type="scientific">Alloacidobacterium dinghuense</name>
    <dbReference type="NCBI Taxonomy" id="2763107"/>
    <lineage>
        <taxon>Bacteria</taxon>
        <taxon>Pseudomonadati</taxon>
        <taxon>Acidobacteriota</taxon>
        <taxon>Terriglobia</taxon>
        <taxon>Terriglobales</taxon>
        <taxon>Acidobacteriaceae</taxon>
        <taxon>Alloacidobacterium</taxon>
    </lineage>
</organism>
<keyword evidence="2" id="KW-1185">Reference proteome</keyword>
<dbReference type="AlphaFoldDB" id="A0A7G8BGT0"/>
<dbReference type="KEGG" id="adin:H7849_22310"/>